<organism evidence="11 12">
    <name type="scientific">Pseudodesulfovibrio karagichevae</name>
    <dbReference type="NCBI Taxonomy" id="3239305"/>
    <lineage>
        <taxon>Bacteria</taxon>
        <taxon>Pseudomonadati</taxon>
        <taxon>Thermodesulfobacteriota</taxon>
        <taxon>Desulfovibrionia</taxon>
        <taxon>Desulfovibrionales</taxon>
        <taxon>Desulfovibrionaceae</taxon>
    </lineage>
</organism>
<dbReference type="InterPro" id="IPR051310">
    <property type="entry name" value="MCP_chemotaxis"/>
</dbReference>
<dbReference type="SUPFAM" id="SSF58104">
    <property type="entry name" value="Methyl-accepting chemotaxis protein (MCP) signaling domain"/>
    <property type="match status" value="1"/>
</dbReference>
<dbReference type="Pfam" id="PF00015">
    <property type="entry name" value="MCPsignal"/>
    <property type="match status" value="1"/>
</dbReference>
<evidence type="ECO:0000313" key="12">
    <source>
        <dbReference type="Proteomes" id="UP001568698"/>
    </source>
</evidence>
<keyword evidence="3" id="KW-0145">Chemotaxis</keyword>
<feature type="domain" description="Methyl-accepting transducer" evidence="10">
    <location>
        <begin position="423"/>
        <end position="638"/>
    </location>
</feature>
<dbReference type="InterPro" id="IPR004010">
    <property type="entry name" value="Double_Cache_2"/>
</dbReference>
<evidence type="ECO:0000256" key="6">
    <source>
        <dbReference type="ARBA" id="ARBA00023136"/>
    </source>
</evidence>
<protein>
    <submittedName>
        <fullName evidence="11">Methyl-accepting chemotaxis protein</fullName>
    </submittedName>
</protein>
<keyword evidence="5 9" id="KW-1133">Transmembrane helix</keyword>
<evidence type="ECO:0000256" key="5">
    <source>
        <dbReference type="ARBA" id="ARBA00022989"/>
    </source>
</evidence>
<dbReference type="SMART" id="SM01049">
    <property type="entry name" value="Cache_2"/>
    <property type="match status" value="2"/>
</dbReference>
<gene>
    <name evidence="11" type="ORF">AB6M95_11215</name>
</gene>
<evidence type="ECO:0000256" key="3">
    <source>
        <dbReference type="ARBA" id="ARBA00022500"/>
    </source>
</evidence>
<dbReference type="InterPro" id="IPR033480">
    <property type="entry name" value="sCache_2"/>
</dbReference>
<evidence type="ECO:0000256" key="8">
    <source>
        <dbReference type="PROSITE-ProRule" id="PRU00284"/>
    </source>
</evidence>
<evidence type="ECO:0000256" key="9">
    <source>
        <dbReference type="SAM" id="Phobius"/>
    </source>
</evidence>
<keyword evidence="8" id="KW-0807">Transducer</keyword>
<proteinExistence type="inferred from homology"/>
<dbReference type="PANTHER" id="PTHR43531">
    <property type="entry name" value="PROTEIN ICFG"/>
    <property type="match status" value="1"/>
</dbReference>
<dbReference type="RefSeq" id="WP_371386840.1">
    <property type="nucleotide sequence ID" value="NZ_JBGLYH010000030.1"/>
</dbReference>
<keyword evidence="12" id="KW-1185">Reference proteome</keyword>
<comment type="caution">
    <text evidence="11">The sequence shown here is derived from an EMBL/GenBank/DDBJ whole genome shotgun (WGS) entry which is preliminary data.</text>
</comment>
<comment type="similarity">
    <text evidence="7">Belongs to the methyl-accepting chemotaxis (MCP) protein family.</text>
</comment>
<evidence type="ECO:0000256" key="2">
    <source>
        <dbReference type="ARBA" id="ARBA00022475"/>
    </source>
</evidence>
<reference evidence="11 12" key="1">
    <citation type="submission" date="2024-08" db="EMBL/GenBank/DDBJ databases">
        <title>Sulfate-reducing bacteria isolated from formation water of the oil field in Kazakhstan and description of Pseudodesulfovibrio sp.</title>
        <authorList>
            <person name="Bidzhieva S.K."/>
            <person name="Tourova T.P."/>
            <person name="Grouzdev D.S."/>
            <person name="Beletsky A.V."/>
            <person name="Sokolova D.S."/>
            <person name="Samigullina S.R."/>
            <person name="Poltaraus A.B."/>
            <person name="Avtukh A.N."/>
            <person name="Tereshina V.M."/>
            <person name="Zhaparov N.S."/>
            <person name="Mardanov A.V."/>
            <person name="Nazina T.N."/>
        </authorList>
    </citation>
    <scope>NUCLEOTIDE SEQUENCE [LARGE SCALE GENOMIC DNA]</scope>
    <source>
        <strain evidence="11 12">9FUS</strain>
    </source>
</reference>
<dbReference type="Gene3D" id="1.10.287.950">
    <property type="entry name" value="Methyl-accepting chemotaxis protein"/>
    <property type="match status" value="1"/>
</dbReference>
<dbReference type="SMART" id="SM00283">
    <property type="entry name" value="MA"/>
    <property type="match status" value="1"/>
</dbReference>
<dbReference type="Pfam" id="PF08269">
    <property type="entry name" value="dCache_2"/>
    <property type="match status" value="1"/>
</dbReference>
<dbReference type="InterPro" id="IPR004089">
    <property type="entry name" value="MCPsignal_dom"/>
</dbReference>
<evidence type="ECO:0000256" key="4">
    <source>
        <dbReference type="ARBA" id="ARBA00022692"/>
    </source>
</evidence>
<name>A0ABV4K696_9BACT</name>
<dbReference type="PROSITE" id="PS50111">
    <property type="entry name" value="CHEMOTAXIS_TRANSDUC_2"/>
    <property type="match status" value="1"/>
</dbReference>
<dbReference type="CDD" id="cd18774">
    <property type="entry name" value="PDC2_HK_sensor"/>
    <property type="match status" value="1"/>
</dbReference>
<keyword evidence="4 9" id="KW-0812">Transmembrane</keyword>
<dbReference type="PANTHER" id="PTHR43531:SF11">
    <property type="entry name" value="METHYL-ACCEPTING CHEMOTAXIS PROTEIN 3"/>
    <property type="match status" value="1"/>
</dbReference>
<evidence type="ECO:0000256" key="1">
    <source>
        <dbReference type="ARBA" id="ARBA00004651"/>
    </source>
</evidence>
<sequence length="674" mass="73807">MTLMQVATVVVVIVALSLLSIQGMRGYADDQMENYRTEQMAAARLNLEDAVQMAEGTLKSYYDRAQDVEGLKRDRQEDLKRVVDVVYGQVKDYYDANVDRLDRASLLRGLRRIVEPARFDGDNYVWVQNLDNVILAHPSDALRDKDMSGLKDKKGFPIIAAMSDVARKDGQGVVAYWWPKPGEEEPKLKISYVRLIPEAGWAVGTGAWIEDITQAMKREALLQVSKMRLTDGNYFWITDMEPTMLMHPLNPGLDGKDVSRELDSKGKPFFAEMAKVAKADGQGFVKYFWTKPGKQGDFPKLSFVKLFKPWGWVVGMGVYVDNIDAQINAKQADLDKRIRSMIYLVLGIALLLAVLGVIAGMLSALSVTRTLGGEPADIAGMAARVSDGDLTLPKPGDRDRGVLESMLRMAERLRGVVGEVQCATDNVAAGSEELSASSETLSQSTEEQAASIEEVSSSLAEIVASIRKNADNAEKTSEIADQTNREILTGEESVRRTVGAMREIADKISFIEEIARQTNLLALNAAIEAARAGEHGKGFAVVAAEVRKLAERSGTTAQEIRELSASSVQVAEQTGELFARLTPEIAKTAELIKDVSKVCSEQNHGVSQIERAMSQLDTVIQQNAMASEEMASTAEELAGQATTLQTAMHYFRVDNLDQICEKADFKALPPGGAA</sequence>
<evidence type="ECO:0000313" key="11">
    <source>
        <dbReference type="EMBL" id="MEZ7197322.1"/>
    </source>
</evidence>
<keyword evidence="6 9" id="KW-0472">Membrane</keyword>
<dbReference type="Proteomes" id="UP001568698">
    <property type="component" value="Unassembled WGS sequence"/>
</dbReference>
<dbReference type="CDD" id="cd11386">
    <property type="entry name" value="MCP_signal"/>
    <property type="match status" value="1"/>
</dbReference>
<dbReference type="Gene3D" id="3.30.450.20">
    <property type="entry name" value="PAS domain"/>
    <property type="match status" value="2"/>
</dbReference>
<feature type="transmembrane region" description="Helical" evidence="9">
    <location>
        <begin position="341"/>
        <end position="362"/>
    </location>
</feature>
<keyword evidence="2" id="KW-1003">Cell membrane</keyword>
<evidence type="ECO:0000259" key="10">
    <source>
        <dbReference type="PROSITE" id="PS50111"/>
    </source>
</evidence>
<accession>A0ABV4K696</accession>
<evidence type="ECO:0000256" key="7">
    <source>
        <dbReference type="ARBA" id="ARBA00029447"/>
    </source>
</evidence>
<comment type="subcellular location">
    <subcellularLocation>
        <location evidence="1">Cell membrane</location>
        <topology evidence="1">Multi-pass membrane protein</topology>
    </subcellularLocation>
</comment>
<dbReference type="EMBL" id="JBGLYH010000030">
    <property type="protein sequence ID" value="MEZ7197322.1"/>
    <property type="molecule type" value="Genomic_DNA"/>
</dbReference>